<dbReference type="RefSeq" id="WP_150478079.1">
    <property type="nucleotide sequence ID" value="NZ_CP023747.1"/>
</dbReference>
<dbReference type="GO" id="GO:0019318">
    <property type="term" value="P:hexose metabolic process"/>
    <property type="evidence" value="ECO:0007669"/>
    <property type="project" value="UniProtKB-ARBA"/>
</dbReference>
<dbReference type="GO" id="GO:0046872">
    <property type="term" value="F:metal ion binding"/>
    <property type="evidence" value="ECO:0007669"/>
    <property type="project" value="UniProtKB-KW"/>
</dbReference>
<comment type="function">
    <text evidence="10">Catalyzes the formation of dTDP-glucose, from dTTP and glucose 1-phosphate, as well as its pyrophosphorolysis.</text>
</comment>
<evidence type="ECO:0000313" key="12">
    <source>
        <dbReference type="Proteomes" id="UP000325763"/>
    </source>
</evidence>
<comment type="similarity">
    <text evidence="2 10">Belongs to the glucose-1-phosphate thymidylyltransferase family.</text>
</comment>
<dbReference type="InterPro" id="IPR029044">
    <property type="entry name" value="Nucleotide-diphossugar_trans"/>
</dbReference>
<dbReference type="EC" id="2.7.7.24" evidence="3 10"/>
<dbReference type="PANTHER" id="PTHR43532">
    <property type="entry name" value="GLUCOSE-1-PHOSPHATE THYMIDYLYLTRANSFERASE"/>
    <property type="match status" value="1"/>
</dbReference>
<dbReference type="InterPro" id="IPR005907">
    <property type="entry name" value="G1P_thy_trans_s"/>
</dbReference>
<dbReference type="Gene3D" id="3.90.550.10">
    <property type="entry name" value="Spore Coat Polysaccharide Biosynthesis Protein SpsA, Chain A"/>
    <property type="match status" value="1"/>
</dbReference>
<keyword evidence="8 10" id="KW-0460">Magnesium</keyword>
<dbReference type="SUPFAM" id="SSF53448">
    <property type="entry name" value="Nucleotide-diphospho-sugar transferases"/>
    <property type="match status" value="1"/>
</dbReference>
<sequence length="294" mass="32107">MKGIVLAGGSGTRLLPLTSAVSKQLLPVYDKPLIYYPLSVLMLGGIREILLISSPDQLPLFHTLFGDGSRLGLSISYAEQTRPDGIAQALTIGADHIGTSSVTLILGDNIFHGPGFSHLLQSRLRQVAGALLFGYAVSDPQRYAVGETIEDGSLVSIEEKPAEPRSNLALTGLYAYNNDVVDIAKNLRPSARGELEITDVNRAYLEQGRAQLVRLGRGFSWLDAGTHDSLLQAANYVQVLEQRQGMRIACLEEIAYRMGFITAEECQELALRMGQTSYGHYLLDIVEREATRSD</sequence>
<dbReference type="InterPro" id="IPR005835">
    <property type="entry name" value="NTP_transferase_dom"/>
</dbReference>
<evidence type="ECO:0000256" key="5">
    <source>
        <dbReference type="ARBA" id="ARBA00022679"/>
    </source>
</evidence>
<reference evidence="11 12" key="1">
    <citation type="submission" date="2017-09" db="EMBL/GenBank/DDBJ databases">
        <title>Streptomyces genome completion.</title>
        <authorList>
            <person name="Lee N."/>
            <person name="Cho B.-K."/>
        </authorList>
    </citation>
    <scope>NUCLEOTIDE SEQUENCE [LARGE SCALE GENOMIC DNA]</scope>
    <source>
        <strain evidence="11 12">ATCC 14899</strain>
    </source>
</reference>
<evidence type="ECO:0000256" key="6">
    <source>
        <dbReference type="ARBA" id="ARBA00022695"/>
    </source>
</evidence>
<dbReference type="FunFam" id="3.90.550.10:FF:000023">
    <property type="entry name" value="Glucose-1-phosphate thymidylyltransferase"/>
    <property type="match status" value="1"/>
</dbReference>
<evidence type="ECO:0000256" key="8">
    <source>
        <dbReference type="ARBA" id="ARBA00022842"/>
    </source>
</evidence>
<protein>
    <recommendedName>
        <fullName evidence="4 10">Glucose-1-phosphate thymidylyltransferase</fullName>
        <ecNumber evidence="3 10">2.7.7.24</ecNumber>
    </recommendedName>
</protein>
<dbReference type="NCBIfam" id="TIGR01207">
    <property type="entry name" value="rmlA"/>
    <property type="match status" value="1"/>
</dbReference>
<dbReference type="Pfam" id="PF00483">
    <property type="entry name" value="NTP_transferase"/>
    <property type="match status" value="1"/>
</dbReference>
<comment type="catalytic activity">
    <reaction evidence="9 10">
        <text>dTTP + alpha-D-glucose 1-phosphate + H(+) = dTDP-alpha-D-glucose + diphosphate</text>
        <dbReference type="Rhea" id="RHEA:15225"/>
        <dbReference type="ChEBI" id="CHEBI:15378"/>
        <dbReference type="ChEBI" id="CHEBI:33019"/>
        <dbReference type="ChEBI" id="CHEBI:37568"/>
        <dbReference type="ChEBI" id="CHEBI:57477"/>
        <dbReference type="ChEBI" id="CHEBI:58601"/>
        <dbReference type="EC" id="2.7.7.24"/>
    </reaction>
</comment>
<comment type="cofactor">
    <cofactor evidence="1">
        <name>Mg(2+)</name>
        <dbReference type="ChEBI" id="CHEBI:18420"/>
    </cofactor>
</comment>
<dbReference type="GO" id="GO:0008879">
    <property type="term" value="F:glucose-1-phosphate thymidylyltransferase activity"/>
    <property type="evidence" value="ECO:0007669"/>
    <property type="project" value="UniProtKB-EC"/>
</dbReference>
<evidence type="ECO:0000313" key="11">
    <source>
        <dbReference type="EMBL" id="QEV37213.1"/>
    </source>
</evidence>
<evidence type="ECO:0000256" key="9">
    <source>
        <dbReference type="ARBA" id="ARBA00049336"/>
    </source>
</evidence>
<organism evidence="11 12">
    <name type="scientific">Streptomyces nodosus</name>
    <dbReference type="NCBI Taxonomy" id="40318"/>
    <lineage>
        <taxon>Bacteria</taxon>
        <taxon>Bacillati</taxon>
        <taxon>Actinomycetota</taxon>
        <taxon>Actinomycetes</taxon>
        <taxon>Kitasatosporales</taxon>
        <taxon>Streptomycetaceae</taxon>
        <taxon>Streptomyces</taxon>
    </lineage>
</organism>
<evidence type="ECO:0000256" key="7">
    <source>
        <dbReference type="ARBA" id="ARBA00022723"/>
    </source>
</evidence>
<evidence type="ECO:0000256" key="10">
    <source>
        <dbReference type="RuleBase" id="RU003706"/>
    </source>
</evidence>
<dbReference type="PANTHER" id="PTHR43532:SF1">
    <property type="entry name" value="GLUCOSE-1-PHOSPHATE THYMIDYLYLTRANSFERASE 1"/>
    <property type="match status" value="1"/>
</dbReference>
<proteinExistence type="inferred from homology"/>
<dbReference type="EMBL" id="CP023747">
    <property type="protein sequence ID" value="QEV37213.1"/>
    <property type="molecule type" value="Genomic_DNA"/>
</dbReference>
<evidence type="ECO:0000256" key="1">
    <source>
        <dbReference type="ARBA" id="ARBA00001946"/>
    </source>
</evidence>
<dbReference type="CDD" id="cd02538">
    <property type="entry name" value="G1P_TT_short"/>
    <property type="match status" value="1"/>
</dbReference>
<keyword evidence="5 10" id="KW-0808">Transferase</keyword>
<keyword evidence="7 10" id="KW-0479">Metal-binding</keyword>
<dbReference type="AlphaFoldDB" id="A0A5P2W067"/>
<gene>
    <name evidence="11" type="primary">rfbA</name>
    <name evidence="11" type="ORF">CP978_00110</name>
</gene>
<evidence type="ECO:0000256" key="2">
    <source>
        <dbReference type="ARBA" id="ARBA00010480"/>
    </source>
</evidence>
<evidence type="ECO:0000256" key="3">
    <source>
        <dbReference type="ARBA" id="ARBA00012461"/>
    </source>
</evidence>
<evidence type="ECO:0000256" key="4">
    <source>
        <dbReference type="ARBA" id="ARBA00017654"/>
    </source>
</evidence>
<accession>A0A5P2W067</accession>
<dbReference type="KEGG" id="snq:CP978_00110"/>
<dbReference type="GO" id="GO:0000271">
    <property type="term" value="P:polysaccharide biosynthetic process"/>
    <property type="evidence" value="ECO:0007669"/>
    <property type="project" value="UniProtKB-ARBA"/>
</dbReference>
<dbReference type="Proteomes" id="UP000325763">
    <property type="component" value="Chromosome"/>
</dbReference>
<keyword evidence="6 10" id="KW-0548">Nucleotidyltransferase</keyword>
<name>A0A5P2W067_9ACTN</name>